<dbReference type="RefSeq" id="WP_127749524.1">
    <property type="nucleotide sequence ID" value="NZ_CP033219.1"/>
</dbReference>
<evidence type="ECO:0000313" key="3">
    <source>
        <dbReference type="EMBL" id="AZV78973.1"/>
    </source>
</evidence>
<organism evidence="3 4">
    <name type="scientific">Parasedimentitalea marina</name>
    <dbReference type="NCBI Taxonomy" id="2483033"/>
    <lineage>
        <taxon>Bacteria</taxon>
        <taxon>Pseudomonadati</taxon>
        <taxon>Pseudomonadota</taxon>
        <taxon>Alphaproteobacteria</taxon>
        <taxon>Rhodobacterales</taxon>
        <taxon>Paracoccaceae</taxon>
        <taxon>Parasedimentitalea</taxon>
    </lineage>
</organism>
<keyword evidence="4" id="KW-1185">Reference proteome</keyword>
<dbReference type="KEGG" id="sedi:EBB79_14575"/>
<dbReference type="PANTHER" id="PTHR13947">
    <property type="entry name" value="GNAT FAMILY N-ACETYLTRANSFERASE"/>
    <property type="match status" value="1"/>
</dbReference>
<evidence type="ECO:0000313" key="4">
    <source>
        <dbReference type="Proteomes" id="UP000283063"/>
    </source>
</evidence>
<dbReference type="EMBL" id="CP033219">
    <property type="protein sequence ID" value="AZV78973.1"/>
    <property type="molecule type" value="Genomic_DNA"/>
</dbReference>
<dbReference type="PANTHER" id="PTHR13947:SF37">
    <property type="entry name" value="LD18367P"/>
    <property type="match status" value="1"/>
</dbReference>
<sequence length="160" mass="18491">MVDVSLRRFVAGDLHWLAARHQDLYTRDEGFDTTYGPVITAILHDFCKSHDPMCEKGWIAKQGARRLGSIFCIKETDDIARLRLFLLTPEARGRGLGKRLLRDCMGFARQVGYREMVLRTYQSQRTSGSLYRAFGWQLIESRPAFSFGAKLIEQTWRVML</sequence>
<keyword evidence="1 3" id="KW-0808">Transferase</keyword>
<evidence type="ECO:0000256" key="1">
    <source>
        <dbReference type="ARBA" id="ARBA00022679"/>
    </source>
</evidence>
<dbReference type="InterPro" id="IPR050769">
    <property type="entry name" value="NAT_camello-type"/>
</dbReference>
<reference evidence="3 4" key="1">
    <citation type="submission" date="2018-10" db="EMBL/GenBank/DDBJ databases">
        <title>Parasedimentitalea marina sp. nov., a psychrophilic bacterium isolated from deep seawater of the New Britain Trench.</title>
        <authorList>
            <person name="Cao J."/>
        </authorList>
    </citation>
    <scope>NUCLEOTIDE SEQUENCE [LARGE SCALE GENOMIC DNA]</scope>
    <source>
        <strain evidence="3 4">W43</strain>
    </source>
</reference>
<dbReference type="SUPFAM" id="SSF55729">
    <property type="entry name" value="Acyl-CoA N-acyltransferases (Nat)"/>
    <property type="match status" value="1"/>
</dbReference>
<dbReference type="CDD" id="cd04301">
    <property type="entry name" value="NAT_SF"/>
    <property type="match status" value="1"/>
</dbReference>
<dbReference type="PROSITE" id="PS51186">
    <property type="entry name" value="GNAT"/>
    <property type="match status" value="1"/>
</dbReference>
<dbReference type="AlphaFoldDB" id="A0A3T0N4K5"/>
<protein>
    <submittedName>
        <fullName evidence="3">N-acetyltransferase</fullName>
    </submittedName>
</protein>
<dbReference type="InterPro" id="IPR000182">
    <property type="entry name" value="GNAT_dom"/>
</dbReference>
<name>A0A3T0N4K5_9RHOB</name>
<feature type="domain" description="N-acetyltransferase" evidence="2">
    <location>
        <begin position="14"/>
        <end position="157"/>
    </location>
</feature>
<dbReference type="InterPro" id="IPR016181">
    <property type="entry name" value="Acyl_CoA_acyltransferase"/>
</dbReference>
<accession>A0A3T0N4K5</accession>
<dbReference type="GO" id="GO:0008080">
    <property type="term" value="F:N-acetyltransferase activity"/>
    <property type="evidence" value="ECO:0007669"/>
    <property type="project" value="InterPro"/>
</dbReference>
<dbReference type="Proteomes" id="UP000283063">
    <property type="component" value="Chromosome"/>
</dbReference>
<gene>
    <name evidence="3" type="ORF">EBB79_14575</name>
</gene>
<proteinExistence type="predicted"/>
<dbReference type="Pfam" id="PF00583">
    <property type="entry name" value="Acetyltransf_1"/>
    <property type="match status" value="1"/>
</dbReference>
<dbReference type="Gene3D" id="3.40.630.30">
    <property type="match status" value="1"/>
</dbReference>
<evidence type="ECO:0000259" key="2">
    <source>
        <dbReference type="PROSITE" id="PS51186"/>
    </source>
</evidence>
<dbReference type="OrthoDB" id="273614at2"/>